<dbReference type="OrthoDB" id="6895866at2"/>
<organism evidence="1 2">
    <name type="scientific">Pseudomonas abietaniphila</name>
    <dbReference type="NCBI Taxonomy" id="89065"/>
    <lineage>
        <taxon>Bacteria</taxon>
        <taxon>Pseudomonadati</taxon>
        <taxon>Pseudomonadota</taxon>
        <taxon>Gammaproteobacteria</taxon>
        <taxon>Pseudomonadales</taxon>
        <taxon>Pseudomonadaceae</taxon>
        <taxon>Pseudomonas</taxon>
    </lineage>
</organism>
<dbReference type="RefSeq" id="WP_074755880.1">
    <property type="nucleotide sequence ID" value="NZ_FNCO01000013.1"/>
</dbReference>
<reference evidence="2" key="1">
    <citation type="submission" date="2016-10" db="EMBL/GenBank/DDBJ databases">
        <authorList>
            <person name="Varghese N."/>
            <person name="Submissions S."/>
        </authorList>
    </citation>
    <scope>NUCLEOTIDE SEQUENCE [LARGE SCALE GENOMIC DNA]</scope>
    <source>
        <strain evidence="2">ATCC 700689</strain>
    </source>
</reference>
<evidence type="ECO:0000313" key="1">
    <source>
        <dbReference type="EMBL" id="SDI40881.1"/>
    </source>
</evidence>
<name>A0A1G8KBV1_9PSED</name>
<sequence length="112" mass="11670">MTSPMWSQLLVDVEREYPAASKPGAKLTTDQVEGLQAVENAAESFGITIGHGLAAVGELLAHAALHKELTDELALSAGWLINSLALLSMTMTETGAAATYKLANIPHQGGGK</sequence>
<dbReference type="AlphaFoldDB" id="A0A1G8KBV1"/>
<proteinExistence type="predicted"/>
<protein>
    <submittedName>
        <fullName evidence="1">Uncharacterized protein</fullName>
    </submittedName>
</protein>
<gene>
    <name evidence="1" type="ORF">SAMN05216605_11343</name>
</gene>
<dbReference type="EMBL" id="FNCO01000013">
    <property type="protein sequence ID" value="SDI40881.1"/>
    <property type="molecule type" value="Genomic_DNA"/>
</dbReference>
<dbReference type="STRING" id="89065.SAMN05216605_11343"/>
<keyword evidence="2" id="KW-1185">Reference proteome</keyword>
<evidence type="ECO:0000313" key="2">
    <source>
        <dbReference type="Proteomes" id="UP000182894"/>
    </source>
</evidence>
<accession>A0A1G8KBV1</accession>
<dbReference type="Proteomes" id="UP000182894">
    <property type="component" value="Unassembled WGS sequence"/>
</dbReference>